<dbReference type="InterPro" id="IPR043917">
    <property type="entry name" value="DUF5753"/>
</dbReference>
<dbReference type="InterPro" id="IPR001387">
    <property type="entry name" value="Cro/C1-type_HTH"/>
</dbReference>
<sequence>MVDKVDALWVRWGAELMRLRSLSGRTQTDVGKSALLSKSTVSSFERGTRLPKRHHAEALDTALSTGGSLTRLWQELKQQREVPEWFRDSLLMERKATEIKEYHSILVPGLLQTAEYARVLISARQVGASKEHIDHTVKVRTERLPTLLVNRPTLWFVVDEIVLTRVVGDEQVMRGQLEHIVSLADNGTIRFQVIPGDVRRHCGLCAPFREMVTSAGQAVVRMEHTFGGTNFGEPDKVRQMQGLFGALQAEALSPIRSIDLVRKIMGNLL</sequence>
<comment type="caution">
    <text evidence="2">The sequence shown here is derived from an EMBL/GenBank/DDBJ whole genome shotgun (WGS) entry which is preliminary data.</text>
</comment>
<dbReference type="InterPro" id="IPR010982">
    <property type="entry name" value="Lambda_DNA-bd_dom_sf"/>
</dbReference>
<dbReference type="SMART" id="SM00530">
    <property type="entry name" value="HTH_XRE"/>
    <property type="match status" value="1"/>
</dbReference>
<evidence type="ECO:0000313" key="2">
    <source>
        <dbReference type="EMBL" id="MFC7327588.1"/>
    </source>
</evidence>
<gene>
    <name evidence="2" type="ORF">ACFQRF_07515</name>
</gene>
<dbReference type="Proteomes" id="UP001596540">
    <property type="component" value="Unassembled WGS sequence"/>
</dbReference>
<dbReference type="RefSeq" id="WP_379869967.1">
    <property type="nucleotide sequence ID" value="NZ_JBHTBH010000003.1"/>
</dbReference>
<protein>
    <submittedName>
        <fullName evidence="2">Helix-turn-helix domain-containing protein</fullName>
    </submittedName>
</protein>
<dbReference type="EMBL" id="JBHTBH010000003">
    <property type="protein sequence ID" value="MFC7327588.1"/>
    <property type="molecule type" value="Genomic_DNA"/>
</dbReference>
<keyword evidence="3" id="KW-1185">Reference proteome</keyword>
<feature type="domain" description="HTH cro/C1-type" evidence="1">
    <location>
        <begin position="15"/>
        <end position="70"/>
    </location>
</feature>
<dbReference type="Gene3D" id="1.10.260.40">
    <property type="entry name" value="lambda repressor-like DNA-binding domains"/>
    <property type="match status" value="1"/>
</dbReference>
<organism evidence="2 3">
    <name type="scientific">Marinactinospora rubrisoli</name>
    <dbReference type="NCBI Taxonomy" id="2715399"/>
    <lineage>
        <taxon>Bacteria</taxon>
        <taxon>Bacillati</taxon>
        <taxon>Actinomycetota</taxon>
        <taxon>Actinomycetes</taxon>
        <taxon>Streptosporangiales</taxon>
        <taxon>Nocardiopsidaceae</taxon>
        <taxon>Marinactinospora</taxon>
    </lineage>
</organism>
<dbReference type="Pfam" id="PF13560">
    <property type="entry name" value="HTH_31"/>
    <property type="match status" value="1"/>
</dbReference>
<accession>A0ABW2KCA0</accession>
<dbReference type="SUPFAM" id="SSF47413">
    <property type="entry name" value="lambda repressor-like DNA-binding domains"/>
    <property type="match status" value="1"/>
</dbReference>
<dbReference type="CDD" id="cd00093">
    <property type="entry name" value="HTH_XRE"/>
    <property type="match status" value="1"/>
</dbReference>
<dbReference type="Pfam" id="PF19054">
    <property type="entry name" value="DUF5753"/>
    <property type="match status" value="1"/>
</dbReference>
<evidence type="ECO:0000313" key="3">
    <source>
        <dbReference type="Proteomes" id="UP001596540"/>
    </source>
</evidence>
<name>A0ABW2KCA0_9ACTN</name>
<reference evidence="3" key="1">
    <citation type="journal article" date="2019" name="Int. J. Syst. Evol. Microbiol.">
        <title>The Global Catalogue of Microorganisms (GCM) 10K type strain sequencing project: providing services to taxonomists for standard genome sequencing and annotation.</title>
        <authorList>
            <consortium name="The Broad Institute Genomics Platform"/>
            <consortium name="The Broad Institute Genome Sequencing Center for Infectious Disease"/>
            <person name="Wu L."/>
            <person name="Ma J."/>
        </authorList>
    </citation>
    <scope>NUCLEOTIDE SEQUENCE [LARGE SCALE GENOMIC DNA]</scope>
    <source>
        <strain evidence="3">CGMCC 4.7382</strain>
    </source>
</reference>
<proteinExistence type="predicted"/>
<evidence type="ECO:0000259" key="1">
    <source>
        <dbReference type="SMART" id="SM00530"/>
    </source>
</evidence>